<accession>A0ABW3G3D0</accession>
<evidence type="ECO:0000256" key="2">
    <source>
        <dbReference type="ARBA" id="ARBA00006679"/>
    </source>
</evidence>
<dbReference type="PANTHER" id="PTHR33452">
    <property type="entry name" value="OXIDOREDUCTASE CATD-RELATED"/>
    <property type="match status" value="1"/>
</dbReference>
<evidence type="ECO:0000313" key="9">
    <source>
        <dbReference type="Proteomes" id="UP001597018"/>
    </source>
</evidence>
<dbReference type="PANTHER" id="PTHR33452:SF1">
    <property type="entry name" value="INNER MEMBRANE PROTEIN YPHA-RELATED"/>
    <property type="match status" value="1"/>
</dbReference>
<keyword evidence="9" id="KW-1185">Reference proteome</keyword>
<dbReference type="InterPro" id="IPR032808">
    <property type="entry name" value="DoxX"/>
</dbReference>
<organism evidence="8 9">
    <name type="scientific">Saccharopolyspora rosea</name>
    <dbReference type="NCBI Taxonomy" id="524884"/>
    <lineage>
        <taxon>Bacteria</taxon>
        <taxon>Bacillati</taxon>
        <taxon>Actinomycetota</taxon>
        <taxon>Actinomycetes</taxon>
        <taxon>Pseudonocardiales</taxon>
        <taxon>Pseudonocardiaceae</taxon>
        <taxon>Saccharopolyspora</taxon>
    </lineage>
</organism>
<reference evidence="9" key="1">
    <citation type="journal article" date="2019" name="Int. J. Syst. Evol. Microbiol.">
        <title>The Global Catalogue of Microorganisms (GCM) 10K type strain sequencing project: providing services to taxonomists for standard genome sequencing and annotation.</title>
        <authorList>
            <consortium name="The Broad Institute Genomics Platform"/>
            <consortium name="The Broad Institute Genome Sequencing Center for Infectious Disease"/>
            <person name="Wu L."/>
            <person name="Ma J."/>
        </authorList>
    </citation>
    <scope>NUCLEOTIDE SEQUENCE [LARGE SCALE GENOMIC DNA]</scope>
    <source>
        <strain evidence="9">CCUG 56401</strain>
    </source>
</reference>
<name>A0ABW3G3D0_9PSEU</name>
<evidence type="ECO:0000256" key="3">
    <source>
        <dbReference type="ARBA" id="ARBA00022475"/>
    </source>
</evidence>
<protein>
    <submittedName>
        <fullName evidence="8">DoxX family protein</fullName>
    </submittedName>
</protein>
<keyword evidence="3" id="KW-1003">Cell membrane</keyword>
<feature type="transmembrane region" description="Helical" evidence="7">
    <location>
        <begin position="46"/>
        <end position="69"/>
    </location>
</feature>
<feature type="transmembrane region" description="Helical" evidence="7">
    <location>
        <begin position="76"/>
        <end position="100"/>
    </location>
</feature>
<proteinExistence type="inferred from homology"/>
<evidence type="ECO:0000256" key="5">
    <source>
        <dbReference type="ARBA" id="ARBA00022989"/>
    </source>
</evidence>
<dbReference type="InterPro" id="IPR051907">
    <property type="entry name" value="DoxX-like_oxidoreductase"/>
</dbReference>
<keyword evidence="6 7" id="KW-0472">Membrane</keyword>
<gene>
    <name evidence="8" type="ORF">ACFQ16_27830</name>
</gene>
<comment type="similarity">
    <text evidence="2">Belongs to the DoxX family.</text>
</comment>
<evidence type="ECO:0000256" key="4">
    <source>
        <dbReference type="ARBA" id="ARBA00022692"/>
    </source>
</evidence>
<dbReference type="RefSeq" id="WP_263249399.1">
    <property type="nucleotide sequence ID" value="NZ_BAABLT010000047.1"/>
</dbReference>
<feature type="transmembrane region" description="Helical" evidence="7">
    <location>
        <begin position="7"/>
        <end position="26"/>
    </location>
</feature>
<dbReference type="Pfam" id="PF07681">
    <property type="entry name" value="DoxX"/>
    <property type="match status" value="1"/>
</dbReference>
<dbReference type="Proteomes" id="UP001597018">
    <property type="component" value="Unassembled WGS sequence"/>
</dbReference>
<keyword evidence="4 7" id="KW-0812">Transmembrane</keyword>
<comment type="caution">
    <text evidence="8">The sequence shown here is derived from an EMBL/GenBank/DDBJ whole genome shotgun (WGS) entry which is preliminary data.</text>
</comment>
<evidence type="ECO:0000313" key="8">
    <source>
        <dbReference type="EMBL" id="MFD0923570.1"/>
    </source>
</evidence>
<keyword evidence="5 7" id="KW-1133">Transmembrane helix</keyword>
<comment type="subcellular location">
    <subcellularLocation>
        <location evidence="1">Cell membrane</location>
        <topology evidence="1">Multi-pass membrane protein</topology>
    </subcellularLocation>
</comment>
<evidence type="ECO:0000256" key="7">
    <source>
        <dbReference type="SAM" id="Phobius"/>
    </source>
</evidence>
<feature type="transmembrane region" description="Helical" evidence="7">
    <location>
        <begin position="106"/>
        <end position="126"/>
    </location>
</feature>
<evidence type="ECO:0000256" key="1">
    <source>
        <dbReference type="ARBA" id="ARBA00004651"/>
    </source>
</evidence>
<dbReference type="EMBL" id="JBHTIW010000037">
    <property type="protein sequence ID" value="MFD0923570.1"/>
    <property type="molecule type" value="Genomic_DNA"/>
</dbReference>
<sequence>MQHRIRDVAFLIARLVVGVTFLAHAYQKFALWGIDSTAASFGKMGIPLPTAAAWFTALVEIVGGIGLILGVLLPVVGVLLAAVMIGALVSAHSGAGFYVSQGGFEYVLVLSATSLALGFSGSRYSLDALFRRGRTSEAVPAEA</sequence>
<evidence type="ECO:0000256" key="6">
    <source>
        <dbReference type="ARBA" id="ARBA00023136"/>
    </source>
</evidence>